<keyword evidence="3" id="KW-0540">Nuclease</keyword>
<dbReference type="Gene3D" id="3.30.70.270">
    <property type="match status" value="1"/>
</dbReference>
<dbReference type="PANTHER" id="PTHR41694:SF3">
    <property type="entry name" value="RNA-DIRECTED DNA POLYMERASE-RELATED"/>
    <property type="match status" value="1"/>
</dbReference>
<evidence type="ECO:0000256" key="6">
    <source>
        <dbReference type="ARBA" id="ARBA00022918"/>
    </source>
</evidence>
<dbReference type="InterPro" id="IPR043502">
    <property type="entry name" value="DNA/RNA_pol_sf"/>
</dbReference>
<evidence type="ECO:0000313" key="8">
    <source>
        <dbReference type="EMBL" id="NXQ89610.1"/>
    </source>
</evidence>
<accession>A0A7L2GVI7</accession>
<dbReference type="InterPro" id="IPR043128">
    <property type="entry name" value="Rev_trsase/Diguanyl_cyclase"/>
</dbReference>
<keyword evidence="6" id="KW-0695">RNA-directed DNA polymerase</keyword>
<reference evidence="8 9" key="1">
    <citation type="submission" date="2019-09" db="EMBL/GenBank/DDBJ databases">
        <title>Bird 10,000 Genomes (B10K) Project - Family phase.</title>
        <authorList>
            <person name="Zhang G."/>
        </authorList>
    </citation>
    <scope>NUCLEOTIDE SEQUENCE [LARGE SCALE GENOMIC DNA]</scope>
    <source>
        <strain evidence="8">B10K-DU-001-56</strain>
        <tissue evidence="8">Muscle</tissue>
    </source>
</reference>
<keyword evidence="1" id="KW-0808">Transferase</keyword>
<dbReference type="GO" id="GO:0035613">
    <property type="term" value="F:RNA stem-loop binding"/>
    <property type="evidence" value="ECO:0007669"/>
    <property type="project" value="TreeGrafter"/>
</dbReference>
<evidence type="ECO:0000256" key="2">
    <source>
        <dbReference type="ARBA" id="ARBA00022695"/>
    </source>
</evidence>
<evidence type="ECO:0000256" key="1">
    <source>
        <dbReference type="ARBA" id="ARBA00022679"/>
    </source>
</evidence>
<protein>
    <submittedName>
        <fullName evidence="8">PO113 protein</fullName>
    </submittedName>
</protein>
<dbReference type="GO" id="GO:0016787">
    <property type="term" value="F:hydrolase activity"/>
    <property type="evidence" value="ECO:0007669"/>
    <property type="project" value="UniProtKB-KW"/>
</dbReference>
<gene>
    <name evidence="8" type="primary">Hervk_1</name>
    <name evidence="8" type="ORF">NYCGRA_R15220</name>
</gene>
<feature type="non-terminal residue" evidence="8">
    <location>
        <position position="66"/>
    </location>
</feature>
<dbReference type="SUPFAM" id="SSF56672">
    <property type="entry name" value="DNA/RNA polymerases"/>
    <property type="match status" value="1"/>
</dbReference>
<organism evidence="8 9">
    <name type="scientific">Nyctibius grandis</name>
    <name type="common">Great potoo</name>
    <dbReference type="NCBI Taxonomy" id="48427"/>
    <lineage>
        <taxon>Eukaryota</taxon>
        <taxon>Metazoa</taxon>
        <taxon>Chordata</taxon>
        <taxon>Craniata</taxon>
        <taxon>Vertebrata</taxon>
        <taxon>Euteleostomi</taxon>
        <taxon>Archelosauria</taxon>
        <taxon>Archosauria</taxon>
        <taxon>Dinosauria</taxon>
        <taxon>Saurischia</taxon>
        <taxon>Theropoda</taxon>
        <taxon>Coelurosauria</taxon>
        <taxon>Aves</taxon>
        <taxon>Neognathae</taxon>
        <taxon>Neoaves</taxon>
        <taxon>Strisores</taxon>
        <taxon>Caprimulgiformes</taxon>
        <taxon>Nyctibiidae</taxon>
        <taxon>Nyctibius</taxon>
    </lineage>
</organism>
<keyword evidence="9" id="KW-1185">Reference proteome</keyword>
<evidence type="ECO:0000259" key="7">
    <source>
        <dbReference type="Pfam" id="PF06817"/>
    </source>
</evidence>
<keyword evidence="2" id="KW-0548">Nucleotidyltransferase</keyword>
<sequence length="66" mass="7594">ITYLGTQIFPQKIIPQPLSFNLHIKTLHDVQKLVGTIQWLRSLVGIPNELLSPLLELLKGKHPWEE</sequence>
<keyword evidence="4" id="KW-0255">Endonuclease</keyword>
<name>A0A7L2GVI7_NYCGR</name>
<evidence type="ECO:0000313" key="9">
    <source>
        <dbReference type="Proteomes" id="UP000567826"/>
    </source>
</evidence>
<feature type="domain" description="Reverse transcriptase thumb" evidence="7">
    <location>
        <begin position="21"/>
        <end position="62"/>
    </location>
</feature>
<dbReference type="GO" id="GO:0004519">
    <property type="term" value="F:endonuclease activity"/>
    <property type="evidence" value="ECO:0007669"/>
    <property type="project" value="UniProtKB-KW"/>
</dbReference>
<comment type="caution">
    <text evidence="8">The sequence shown here is derived from an EMBL/GenBank/DDBJ whole genome shotgun (WGS) entry which is preliminary data.</text>
</comment>
<evidence type="ECO:0000256" key="3">
    <source>
        <dbReference type="ARBA" id="ARBA00022722"/>
    </source>
</evidence>
<keyword evidence="5" id="KW-0378">Hydrolase</keyword>
<dbReference type="Pfam" id="PF06817">
    <property type="entry name" value="RVT_thumb"/>
    <property type="match status" value="1"/>
</dbReference>
<dbReference type="GO" id="GO:0003964">
    <property type="term" value="F:RNA-directed DNA polymerase activity"/>
    <property type="evidence" value="ECO:0007669"/>
    <property type="project" value="UniProtKB-KW"/>
</dbReference>
<evidence type="ECO:0000256" key="4">
    <source>
        <dbReference type="ARBA" id="ARBA00022759"/>
    </source>
</evidence>
<dbReference type="Proteomes" id="UP000567826">
    <property type="component" value="Unassembled WGS sequence"/>
</dbReference>
<evidence type="ECO:0000256" key="5">
    <source>
        <dbReference type="ARBA" id="ARBA00022801"/>
    </source>
</evidence>
<dbReference type="PANTHER" id="PTHR41694">
    <property type="entry name" value="ENDOGENOUS RETROVIRUS GROUP K MEMBER POL PROTEIN"/>
    <property type="match status" value="1"/>
</dbReference>
<dbReference type="EMBL" id="VWYG01020700">
    <property type="protein sequence ID" value="NXQ89610.1"/>
    <property type="molecule type" value="Genomic_DNA"/>
</dbReference>
<feature type="non-terminal residue" evidence="8">
    <location>
        <position position="1"/>
    </location>
</feature>
<dbReference type="OrthoDB" id="6773263at2759"/>
<dbReference type="AlphaFoldDB" id="A0A7L2GVI7"/>
<dbReference type="InterPro" id="IPR010661">
    <property type="entry name" value="RVT_thumb"/>
</dbReference>
<proteinExistence type="predicted"/>